<keyword evidence="1" id="KW-1133">Transmembrane helix</keyword>
<protein>
    <submittedName>
        <fullName evidence="2">DUF2269 family protein</fullName>
    </submittedName>
</protein>
<proteinExistence type="predicted"/>
<accession>A0AA96LFV9</accession>
<feature type="transmembrane region" description="Helical" evidence="1">
    <location>
        <begin position="131"/>
        <end position="148"/>
    </location>
</feature>
<name>A0AA96LFV9_9BACL</name>
<evidence type="ECO:0000313" key="2">
    <source>
        <dbReference type="EMBL" id="WNQ11330.1"/>
    </source>
</evidence>
<dbReference type="AlphaFoldDB" id="A0AA96LFV9"/>
<keyword evidence="1" id="KW-0472">Membrane</keyword>
<organism evidence="2 3">
    <name type="scientific">Paenibacillus aurantius</name>
    <dbReference type="NCBI Taxonomy" id="2918900"/>
    <lineage>
        <taxon>Bacteria</taxon>
        <taxon>Bacillati</taxon>
        <taxon>Bacillota</taxon>
        <taxon>Bacilli</taxon>
        <taxon>Bacillales</taxon>
        <taxon>Paenibacillaceae</taxon>
        <taxon>Paenibacillus</taxon>
    </lineage>
</organism>
<evidence type="ECO:0000313" key="3">
    <source>
        <dbReference type="Proteomes" id="UP001305702"/>
    </source>
</evidence>
<sequence>MNSLYGWFVVLHVIAAVVGMGSLFAFPLIRKSATTGSQLRFALGLIHKLDPFPTIGGVVLVVTGIMVMILGKTGLSLLWLNVSIVLLIVMVVLLIGFLGPRMKKATELVLSSQGEQIPAGYSQAMKAILPLEKAVLAIILAVIVLMVLKPF</sequence>
<reference evidence="2 3" key="1">
    <citation type="submission" date="2022-02" db="EMBL/GenBank/DDBJ databases">
        <title>Paenibacillus sp. MBLB1776 Whole Genome Shotgun Sequencing.</title>
        <authorList>
            <person name="Hwang C.Y."/>
            <person name="Cho E.-S."/>
            <person name="Seo M.-J."/>
        </authorList>
    </citation>
    <scope>NUCLEOTIDE SEQUENCE [LARGE SCALE GENOMIC DNA]</scope>
    <source>
        <strain evidence="2 3">MBLB1776</strain>
    </source>
</reference>
<feature type="transmembrane region" description="Helical" evidence="1">
    <location>
        <begin position="77"/>
        <end position="98"/>
    </location>
</feature>
<dbReference type="Proteomes" id="UP001305702">
    <property type="component" value="Chromosome"/>
</dbReference>
<feature type="transmembrane region" description="Helical" evidence="1">
    <location>
        <begin position="6"/>
        <end position="29"/>
    </location>
</feature>
<dbReference type="KEGG" id="paun:MJA45_27660"/>
<evidence type="ECO:0000256" key="1">
    <source>
        <dbReference type="SAM" id="Phobius"/>
    </source>
</evidence>
<feature type="transmembrane region" description="Helical" evidence="1">
    <location>
        <begin position="49"/>
        <end position="71"/>
    </location>
</feature>
<keyword evidence="3" id="KW-1185">Reference proteome</keyword>
<gene>
    <name evidence="2" type="ORF">MJA45_27660</name>
</gene>
<dbReference type="RefSeq" id="WP_315605106.1">
    <property type="nucleotide sequence ID" value="NZ_CP130318.1"/>
</dbReference>
<dbReference type="Pfam" id="PF10027">
    <property type="entry name" value="DUF2269"/>
    <property type="match status" value="1"/>
</dbReference>
<dbReference type="InterPro" id="IPR018729">
    <property type="entry name" value="DUF2269_transmembrane"/>
</dbReference>
<keyword evidence="1" id="KW-0812">Transmembrane</keyword>
<dbReference type="EMBL" id="CP130318">
    <property type="protein sequence ID" value="WNQ11330.1"/>
    <property type="molecule type" value="Genomic_DNA"/>
</dbReference>